<dbReference type="Pfam" id="PF01627">
    <property type="entry name" value="Hpt"/>
    <property type="match status" value="1"/>
</dbReference>
<dbReference type="PANTHER" id="PTHR43395:SF10">
    <property type="entry name" value="CHEMOTAXIS PROTEIN CHEA"/>
    <property type="match status" value="1"/>
</dbReference>
<name>A0A5J6PTE9_9NEIS</name>
<evidence type="ECO:0000259" key="13">
    <source>
        <dbReference type="PROSITE" id="PS50894"/>
    </source>
</evidence>
<evidence type="ECO:0000256" key="8">
    <source>
        <dbReference type="ARBA" id="ARBA00035100"/>
    </source>
</evidence>
<dbReference type="AlphaFoldDB" id="A0A5J6PTE9"/>
<feature type="transmembrane region" description="Helical" evidence="11">
    <location>
        <begin position="26"/>
        <end position="45"/>
    </location>
</feature>
<dbReference type="Proteomes" id="UP000325713">
    <property type="component" value="Chromosome"/>
</dbReference>
<evidence type="ECO:0000256" key="5">
    <source>
        <dbReference type="ARBA" id="ARBA00022679"/>
    </source>
</evidence>
<dbReference type="InterPro" id="IPR036890">
    <property type="entry name" value="HATPase_C_sf"/>
</dbReference>
<dbReference type="RefSeq" id="WP_151050738.1">
    <property type="nucleotide sequence ID" value="NZ_CP031700.1"/>
</dbReference>
<feature type="domain" description="Histidine kinase" evidence="12">
    <location>
        <begin position="480"/>
        <end position="731"/>
    </location>
</feature>
<dbReference type="SMART" id="SM00387">
    <property type="entry name" value="HATPase_c"/>
    <property type="match status" value="1"/>
</dbReference>
<evidence type="ECO:0000259" key="12">
    <source>
        <dbReference type="PROSITE" id="PS50109"/>
    </source>
</evidence>
<keyword evidence="11" id="KW-0472">Membrane</keyword>
<dbReference type="PANTHER" id="PTHR43395">
    <property type="entry name" value="SENSOR HISTIDINE KINASE CHEA"/>
    <property type="match status" value="1"/>
</dbReference>
<dbReference type="OrthoDB" id="9146932at2"/>
<keyword evidence="6" id="KW-0418">Kinase</keyword>
<feature type="domain" description="HPt" evidence="13">
    <location>
        <begin position="416"/>
        <end position="527"/>
    </location>
</feature>
<dbReference type="EC" id="2.7.13.3" evidence="2"/>
<evidence type="ECO:0000256" key="10">
    <source>
        <dbReference type="SAM" id="Coils"/>
    </source>
</evidence>
<dbReference type="FunFam" id="3.30.565.10:FF:000016">
    <property type="entry name" value="Chemotaxis protein CheA, putative"/>
    <property type="match status" value="1"/>
</dbReference>
<dbReference type="PRINTS" id="PR00344">
    <property type="entry name" value="BCTRLSENSOR"/>
</dbReference>
<keyword evidence="15" id="KW-1185">Reference proteome</keyword>
<feature type="coiled-coil region" evidence="10">
    <location>
        <begin position="475"/>
        <end position="533"/>
    </location>
</feature>
<evidence type="ECO:0000256" key="2">
    <source>
        <dbReference type="ARBA" id="ARBA00012438"/>
    </source>
</evidence>
<feature type="modified residue" description="Phosphohistidine" evidence="9">
    <location>
        <position position="464"/>
    </location>
</feature>
<dbReference type="SUPFAM" id="SSF55874">
    <property type="entry name" value="ATPase domain of HSP90 chaperone/DNA topoisomerase II/histidine kinase"/>
    <property type="match status" value="1"/>
</dbReference>
<evidence type="ECO:0000256" key="9">
    <source>
        <dbReference type="PROSITE-ProRule" id="PRU00110"/>
    </source>
</evidence>
<dbReference type="KEGG" id="nzl:D0T92_04860"/>
<dbReference type="CDD" id="cd00088">
    <property type="entry name" value="HPT"/>
    <property type="match status" value="1"/>
</dbReference>
<evidence type="ECO:0000256" key="4">
    <source>
        <dbReference type="ARBA" id="ARBA00022553"/>
    </source>
</evidence>
<dbReference type="InterPro" id="IPR008207">
    <property type="entry name" value="Sig_transdc_His_kin_Hpt_dom"/>
</dbReference>
<organism evidence="14 15">
    <name type="scientific">Neisseria zalophi</name>
    <dbReference type="NCBI Taxonomy" id="640030"/>
    <lineage>
        <taxon>Bacteria</taxon>
        <taxon>Pseudomonadati</taxon>
        <taxon>Pseudomonadota</taxon>
        <taxon>Betaproteobacteria</taxon>
        <taxon>Neisseriales</taxon>
        <taxon>Neisseriaceae</taxon>
        <taxon>Neisseria</taxon>
    </lineage>
</organism>
<evidence type="ECO:0000256" key="1">
    <source>
        <dbReference type="ARBA" id="ARBA00000085"/>
    </source>
</evidence>
<evidence type="ECO:0000256" key="6">
    <source>
        <dbReference type="ARBA" id="ARBA00022777"/>
    </source>
</evidence>
<keyword evidence="11" id="KW-1133">Transmembrane helix</keyword>
<dbReference type="InterPro" id="IPR005467">
    <property type="entry name" value="His_kinase_dom"/>
</dbReference>
<sequence length="731" mass="82981">MGNATCNVAQPSCEQSFSLRKRYRNVTISIAIFLALVSGLMYYSYSISVKIQRNQVQIDAAGTLSDTFYDILTATQALQISSLEQNAAKMASATNPAEMQLEDAHYVTRQIEKQKWLEERHKTAESLLHILDKGGAYDVVEGVEHIMPLEIEETRRSLDVVERIWGQYQSLLSKATAYPAGSGANADFAKEVSEFAAQNQEEIYDQIDEIIVVLNENIIEYATLQRNIQIAGITLSLLYFLFFIGFFMRRLTKSDREAAMVRRENLEILQTVNSGLFLLDKNLNIGSQYSQELEHLWGKKNFGGQNMLSVLSDMVSNPDDLEVAGSFVRQLYNPRTKEKLIGSLNPLNRTPMLVTNQKGVKETRYLDFKFNRVYHDNEIARVLVSVTDETNSVLLADKITKERKQNDLQMEMLSFILNADAKLLTDFIDTAKKRNNSINEVLKRPVKVQTDFFDKLRMIFREVHGLKGDASSLSLHGFVTIAERLEENLKDLQQRNTLNGEDFLMLTVSLEELFNLTQTIEDLHNRINKATENGGRSSLAARHIKKSDPMKTQLNKYVQELAERNGKKVDFNCEGMDNPRISMMVRSQFKELAVQLLRNAVVHGIEVPQVRKQKHKLESGHIRLVLEETENTFRLDIQDDGSGIDTELIRAALVKQDMYSEEEAAKLDKQALIQKIFMPGFSTMADKNEDAGRGVGMDLVNDRIKKLKGKISISTRVGAYTCITLSIPNKF</sequence>
<keyword evidence="7" id="KW-0902">Two-component regulatory system</keyword>
<dbReference type="Pfam" id="PF02518">
    <property type="entry name" value="HATPase_c"/>
    <property type="match status" value="1"/>
</dbReference>
<evidence type="ECO:0000313" key="14">
    <source>
        <dbReference type="EMBL" id="QEY25929.1"/>
    </source>
</evidence>
<accession>A0A5J6PTE9</accession>
<dbReference type="InterPro" id="IPR036641">
    <property type="entry name" value="HPT_dom_sf"/>
</dbReference>
<dbReference type="InterPro" id="IPR051315">
    <property type="entry name" value="Bact_Chemotaxis_CheA"/>
</dbReference>
<dbReference type="Gene3D" id="1.20.120.160">
    <property type="entry name" value="HPT domain"/>
    <property type="match status" value="1"/>
</dbReference>
<evidence type="ECO:0000256" key="7">
    <source>
        <dbReference type="ARBA" id="ARBA00023012"/>
    </source>
</evidence>
<reference evidence="14 15" key="1">
    <citation type="submission" date="2018-08" db="EMBL/GenBank/DDBJ databases">
        <title>Neisseria zalophi ATCC BAA-2455 complete genome.</title>
        <authorList>
            <person name="Veseli I.A."/>
            <person name="Buttler R."/>
            <person name="Mascarenhas dos Santos A.C."/>
            <person name="Pombert J.-F."/>
        </authorList>
    </citation>
    <scope>NUCLEOTIDE SEQUENCE [LARGE SCALE GENOMIC DNA]</scope>
    <source>
        <strain evidence="14 15">ATCC BAA-2455</strain>
    </source>
</reference>
<protein>
    <recommendedName>
        <fullName evidence="3">Chemotaxis protein CheA</fullName>
        <ecNumber evidence="2">2.7.13.3</ecNumber>
    </recommendedName>
</protein>
<evidence type="ECO:0000256" key="3">
    <source>
        <dbReference type="ARBA" id="ARBA00021495"/>
    </source>
</evidence>
<dbReference type="Gene3D" id="3.30.565.10">
    <property type="entry name" value="Histidine kinase-like ATPase, C-terminal domain"/>
    <property type="match status" value="1"/>
</dbReference>
<comment type="catalytic activity">
    <reaction evidence="1">
        <text>ATP + protein L-histidine = ADP + protein N-phospho-L-histidine.</text>
        <dbReference type="EC" id="2.7.13.3"/>
    </reaction>
</comment>
<proteinExistence type="predicted"/>
<keyword evidence="10" id="KW-0175">Coiled coil</keyword>
<evidence type="ECO:0000256" key="11">
    <source>
        <dbReference type="SAM" id="Phobius"/>
    </source>
</evidence>
<dbReference type="PROSITE" id="PS50109">
    <property type="entry name" value="HIS_KIN"/>
    <property type="match status" value="1"/>
</dbReference>
<dbReference type="InterPro" id="IPR003594">
    <property type="entry name" value="HATPase_dom"/>
</dbReference>
<dbReference type="InterPro" id="IPR004358">
    <property type="entry name" value="Sig_transdc_His_kin-like_C"/>
</dbReference>
<keyword evidence="11" id="KW-0812">Transmembrane</keyword>
<dbReference type="EMBL" id="CP031700">
    <property type="protein sequence ID" value="QEY25929.1"/>
    <property type="molecule type" value="Genomic_DNA"/>
</dbReference>
<keyword evidence="4 9" id="KW-0597">Phosphoprotein</keyword>
<comment type="function">
    <text evidence="8">Involved in the transmission of sensory signals from the chemoreceptors to the flagellar motors. CheA is autophosphorylated; it can transfer its phosphate group to either CheB or CheY.</text>
</comment>
<keyword evidence="5" id="KW-0808">Transferase</keyword>
<dbReference type="GO" id="GO:0000155">
    <property type="term" value="F:phosphorelay sensor kinase activity"/>
    <property type="evidence" value="ECO:0007669"/>
    <property type="project" value="UniProtKB-ARBA"/>
</dbReference>
<evidence type="ECO:0000313" key="15">
    <source>
        <dbReference type="Proteomes" id="UP000325713"/>
    </source>
</evidence>
<dbReference type="PROSITE" id="PS50894">
    <property type="entry name" value="HPT"/>
    <property type="match status" value="1"/>
</dbReference>
<dbReference type="SUPFAM" id="SSF47226">
    <property type="entry name" value="Histidine-containing phosphotransfer domain, HPT domain"/>
    <property type="match status" value="1"/>
</dbReference>
<gene>
    <name evidence="14" type="ORF">D0T92_04860</name>
</gene>
<feature type="transmembrane region" description="Helical" evidence="11">
    <location>
        <begin position="228"/>
        <end position="248"/>
    </location>
</feature>